<evidence type="ECO:0000313" key="2">
    <source>
        <dbReference type="EMBL" id="KGR16043.1"/>
    </source>
</evidence>
<dbReference type="AlphaFoldDB" id="A0AB34PXD2"/>
<dbReference type="EMBL" id="AJIX01000010">
    <property type="protein sequence ID" value="KGR16043.1"/>
    <property type="molecule type" value="Genomic_DNA"/>
</dbReference>
<evidence type="ECO:0000313" key="3">
    <source>
        <dbReference type="Proteomes" id="UP000030161"/>
    </source>
</evidence>
<protein>
    <submittedName>
        <fullName evidence="2">Uncharacterized protein</fullName>
    </submittedName>
</protein>
<proteinExistence type="predicted"/>
<accession>A0AB34PXD2</accession>
<organism evidence="2 3">
    <name type="scientific">Candida albicans P78048</name>
    <dbReference type="NCBI Taxonomy" id="1094989"/>
    <lineage>
        <taxon>Eukaryota</taxon>
        <taxon>Fungi</taxon>
        <taxon>Dikarya</taxon>
        <taxon>Ascomycota</taxon>
        <taxon>Saccharomycotina</taxon>
        <taxon>Pichiomycetes</taxon>
        <taxon>Debaryomycetaceae</taxon>
        <taxon>Candida/Lodderomyces clade</taxon>
        <taxon>Candida</taxon>
    </lineage>
</organism>
<feature type="transmembrane region" description="Helical" evidence="1">
    <location>
        <begin position="16"/>
        <end position="35"/>
    </location>
</feature>
<dbReference type="Proteomes" id="UP000030161">
    <property type="component" value="Unassembled WGS sequence"/>
</dbReference>
<gene>
    <name evidence="2" type="ORF">MG3_01637</name>
</gene>
<comment type="caution">
    <text evidence="2">The sequence shown here is derived from an EMBL/GenBank/DDBJ whole genome shotgun (WGS) entry which is preliminary data.</text>
</comment>
<reference evidence="2 3" key="1">
    <citation type="submission" date="2013-12" db="EMBL/GenBank/DDBJ databases">
        <title>The Genome Sequence of Candida albicans P78048.</title>
        <authorList>
            <consortium name="The Broad Institute Genome Sequencing Platform"/>
            <consortium name="The Broad Institute Genome Sequencing Center for Infectious Disease"/>
            <person name="Cuomo C."/>
            <person name="Bennett R."/>
            <person name="Hirakawa M."/>
            <person name="Noverr M."/>
            <person name="Mitchell A."/>
            <person name="Young S.K."/>
            <person name="Zeng Q."/>
            <person name="Gargeya S."/>
            <person name="Fitzgerald M."/>
            <person name="Abouelleil A."/>
            <person name="Alvarado L."/>
            <person name="Berlin A.M."/>
            <person name="Chapman S.B."/>
            <person name="Dewar J."/>
            <person name="Goldberg J."/>
            <person name="Griggs A."/>
            <person name="Gujja S."/>
            <person name="Hansen M."/>
            <person name="Howarth C."/>
            <person name="Imamovic A."/>
            <person name="Larimer J."/>
            <person name="McCowan C."/>
            <person name="Murphy C."/>
            <person name="Pearson M."/>
            <person name="Priest M."/>
            <person name="Roberts A."/>
            <person name="Saif S."/>
            <person name="Shea T."/>
            <person name="Sykes S."/>
            <person name="Wortman J."/>
            <person name="Nusbaum C."/>
            <person name="Birren B."/>
        </authorList>
    </citation>
    <scope>NUCLEOTIDE SEQUENCE [LARGE SCALE GENOMIC DNA]</scope>
    <source>
        <strain evidence="2 3">P78048</strain>
    </source>
</reference>
<evidence type="ECO:0000256" key="1">
    <source>
        <dbReference type="SAM" id="Phobius"/>
    </source>
</evidence>
<keyword evidence="1" id="KW-1133">Transmembrane helix</keyword>
<keyword evidence="1" id="KW-0812">Transmembrane</keyword>
<name>A0AB34PXD2_CANAX</name>
<sequence length="109" mass="12763">MSSVSRFFAPSQAKPSQVLLFWFHFVCLFVYLLLFHKEKEKKNHQTIKLKGTKMKAKGEEDLLLLSKHLYTLIELFYKRYKIVNAFSNVAISCSRKNETANIAQNFKSL</sequence>
<keyword evidence="1" id="KW-0472">Membrane</keyword>